<dbReference type="AlphaFoldDB" id="A0AAW2IS77"/>
<protein>
    <submittedName>
        <fullName evidence="2">Uncharacterized protein</fullName>
    </submittedName>
</protein>
<keyword evidence="1" id="KW-0812">Transmembrane</keyword>
<name>A0AAW2IS77_9LAMI</name>
<proteinExistence type="predicted"/>
<keyword evidence="1" id="KW-1133">Transmembrane helix</keyword>
<reference evidence="2" key="1">
    <citation type="submission" date="2020-06" db="EMBL/GenBank/DDBJ databases">
        <authorList>
            <person name="Li T."/>
            <person name="Hu X."/>
            <person name="Zhang T."/>
            <person name="Song X."/>
            <person name="Zhang H."/>
            <person name="Dai N."/>
            <person name="Sheng W."/>
            <person name="Hou X."/>
            <person name="Wei L."/>
        </authorList>
    </citation>
    <scope>NUCLEOTIDE SEQUENCE</scope>
    <source>
        <strain evidence="2">G01</strain>
        <tissue evidence="2">Leaf</tissue>
    </source>
</reference>
<sequence length="52" mass="6224">MMRHKEFIYLIMISIDILFYGVYRQMELGNTLLEPEDTSLYGFARDWVHPIG</sequence>
<comment type="caution">
    <text evidence="2">The sequence shown here is derived from an EMBL/GenBank/DDBJ whole genome shotgun (WGS) entry which is preliminary data.</text>
</comment>
<evidence type="ECO:0000313" key="2">
    <source>
        <dbReference type="EMBL" id="KAL0284956.1"/>
    </source>
</evidence>
<feature type="transmembrane region" description="Helical" evidence="1">
    <location>
        <begin position="7"/>
        <end position="23"/>
    </location>
</feature>
<dbReference type="EMBL" id="JACGWK010001623">
    <property type="protein sequence ID" value="KAL0284956.1"/>
    <property type="molecule type" value="Genomic_DNA"/>
</dbReference>
<evidence type="ECO:0000256" key="1">
    <source>
        <dbReference type="SAM" id="Phobius"/>
    </source>
</evidence>
<keyword evidence="1" id="KW-0472">Membrane</keyword>
<gene>
    <name evidence="2" type="ORF">Sangu_2800500</name>
</gene>
<accession>A0AAW2IS77</accession>
<reference evidence="2" key="2">
    <citation type="journal article" date="2024" name="Plant">
        <title>Genomic evolution and insights into agronomic trait innovations of Sesamum species.</title>
        <authorList>
            <person name="Miao H."/>
            <person name="Wang L."/>
            <person name="Qu L."/>
            <person name="Liu H."/>
            <person name="Sun Y."/>
            <person name="Le M."/>
            <person name="Wang Q."/>
            <person name="Wei S."/>
            <person name="Zheng Y."/>
            <person name="Lin W."/>
            <person name="Duan Y."/>
            <person name="Cao H."/>
            <person name="Xiong S."/>
            <person name="Wang X."/>
            <person name="Wei L."/>
            <person name="Li C."/>
            <person name="Ma Q."/>
            <person name="Ju M."/>
            <person name="Zhao R."/>
            <person name="Li G."/>
            <person name="Mu C."/>
            <person name="Tian Q."/>
            <person name="Mei H."/>
            <person name="Zhang T."/>
            <person name="Gao T."/>
            <person name="Zhang H."/>
        </authorList>
    </citation>
    <scope>NUCLEOTIDE SEQUENCE</scope>
    <source>
        <strain evidence="2">G01</strain>
    </source>
</reference>
<organism evidence="2">
    <name type="scientific">Sesamum angustifolium</name>
    <dbReference type="NCBI Taxonomy" id="2727405"/>
    <lineage>
        <taxon>Eukaryota</taxon>
        <taxon>Viridiplantae</taxon>
        <taxon>Streptophyta</taxon>
        <taxon>Embryophyta</taxon>
        <taxon>Tracheophyta</taxon>
        <taxon>Spermatophyta</taxon>
        <taxon>Magnoliopsida</taxon>
        <taxon>eudicotyledons</taxon>
        <taxon>Gunneridae</taxon>
        <taxon>Pentapetalae</taxon>
        <taxon>asterids</taxon>
        <taxon>lamiids</taxon>
        <taxon>Lamiales</taxon>
        <taxon>Pedaliaceae</taxon>
        <taxon>Sesamum</taxon>
    </lineage>
</organism>